<dbReference type="Pfam" id="PF13707">
    <property type="entry name" value="RloB"/>
    <property type="match status" value="1"/>
</dbReference>
<evidence type="ECO:0000313" key="1">
    <source>
        <dbReference type="EMBL" id="HIS46138.1"/>
    </source>
</evidence>
<reference evidence="1" key="2">
    <citation type="journal article" date="2021" name="PeerJ">
        <title>Extensive microbial diversity within the chicken gut microbiome revealed by metagenomics and culture.</title>
        <authorList>
            <person name="Gilroy R."/>
            <person name="Ravi A."/>
            <person name="Getino M."/>
            <person name="Pursley I."/>
            <person name="Horton D.L."/>
            <person name="Alikhan N.F."/>
            <person name="Baker D."/>
            <person name="Gharbi K."/>
            <person name="Hall N."/>
            <person name="Watson M."/>
            <person name="Adriaenssens E.M."/>
            <person name="Foster-Nyarko E."/>
            <person name="Jarju S."/>
            <person name="Secka A."/>
            <person name="Antonio M."/>
            <person name="Oren A."/>
            <person name="Chaudhuri R.R."/>
            <person name="La Ragione R."/>
            <person name="Hildebrand F."/>
            <person name="Pallen M.J."/>
        </authorList>
    </citation>
    <scope>NUCLEOTIDE SEQUENCE</scope>
    <source>
        <strain evidence="1">CHK178-757</strain>
    </source>
</reference>
<reference evidence="1" key="1">
    <citation type="submission" date="2020-10" db="EMBL/GenBank/DDBJ databases">
        <authorList>
            <person name="Gilroy R."/>
        </authorList>
    </citation>
    <scope>NUCLEOTIDE SEQUENCE</scope>
    <source>
        <strain evidence="1">CHK178-757</strain>
    </source>
</reference>
<sequence length="225" mass="26490">MSLKPKKASELKRDQERLNNKMAKKKKNLLDKLPPYTFIISEGTKTEVTYMAGFANVINEKYRSFSTGNRIIVKGTGRNCQSLLNYARMIVEKEMPQATQVWLMYDKDDFPFDDFDNTQYSAEQRKDSRKYKVAWSNESLELWFVLHFQELHVNIGRKAYIRILEEKCNYKKNDPKLFQMFRGNMDTAIMRAKRQYTAYADDVPPSKSCPATRVFELVEELKAFL</sequence>
<evidence type="ECO:0000313" key="2">
    <source>
        <dbReference type="Proteomes" id="UP000823927"/>
    </source>
</evidence>
<dbReference type="AlphaFoldDB" id="A0A9D1JPI5"/>
<dbReference type="EMBL" id="DVIT01000004">
    <property type="protein sequence ID" value="HIS46138.1"/>
    <property type="molecule type" value="Genomic_DNA"/>
</dbReference>
<protein>
    <submittedName>
        <fullName evidence="1">RloB domain-containing protein</fullName>
    </submittedName>
</protein>
<dbReference type="Proteomes" id="UP000823927">
    <property type="component" value="Unassembled WGS sequence"/>
</dbReference>
<proteinExistence type="predicted"/>
<name>A0A9D1JPI5_9FIRM</name>
<gene>
    <name evidence="1" type="ORF">IAB46_01015</name>
</gene>
<organism evidence="1 2">
    <name type="scientific">Candidatus Scybalocola faecigallinarum</name>
    <dbReference type="NCBI Taxonomy" id="2840941"/>
    <lineage>
        <taxon>Bacteria</taxon>
        <taxon>Bacillati</taxon>
        <taxon>Bacillota</taxon>
        <taxon>Clostridia</taxon>
        <taxon>Lachnospirales</taxon>
        <taxon>Lachnospiraceae</taxon>
        <taxon>Lachnospiraceae incertae sedis</taxon>
        <taxon>Candidatus Scybalocola (ex Gilroy et al. 2021)</taxon>
    </lineage>
</organism>
<accession>A0A9D1JPI5</accession>
<comment type="caution">
    <text evidence="1">The sequence shown here is derived from an EMBL/GenBank/DDBJ whole genome shotgun (WGS) entry which is preliminary data.</text>
</comment>
<dbReference type="InterPro" id="IPR025591">
    <property type="entry name" value="RloB"/>
</dbReference>